<dbReference type="PROSITE" id="PS00141">
    <property type="entry name" value="ASP_PROTEASE"/>
    <property type="match status" value="2"/>
</dbReference>
<dbReference type="GO" id="GO:0006508">
    <property type="term" value="P:proteolysis"/>
    <property type="evidence" value="ECO:0007669"/>
    <property type="project" value="UniProtKB-KW"/>
</dbReference>
<dbReference type="Proteomes" id="UP000000759">
    <property type="component" value="Chromosome 8"/>
</dbReference>
<dbReference type="STRING" id="556484.B7FZ37"/>
<evidence type="ECO:0000256" key="5">
    <source>
        <dbReference type="PIRSR" id="PIRSR601461-2"/>
    </source>
</evidence>
<dbReference type="Gene3D" id="2.40.70.10">
    <property type="entry name" value="Acid Proteases"/>
    <property type="match status" value="2"/>
</dbReference>
<evidence type="ECO:0000256" key="6">
    <source>
        <dbReference type="RuleBase" id="RU000454"/>
    </source>
</evidence>
<dbReference type="GO" id="GO:0004190">
    <property type="term" value="F:aspartic-type endopeptidase activity"/>
    <property type="evidence" value="ECO:0007669"/>
    <property type="project" value="UniProtKB-KW"/>
</dbReference>
<dbReference type="SUPFAM" id="SSF50630">
    <property type="entry name" value="Acid proteases"/>
    <property type="match status" value="1"/>
</dbReference>
<dbReference type="AlphaFoldDB" id="B7FZ37"/>
<dbReference type="InParanoid" id="B7FZ37"/>
<keyword evidence="10" id="KW-1185">Reference proteome</keyword>
<dbReference type="Pfam" id="PF00026">
    <property type="entry name" value="Asp"/>
    <property type="match status" value="2"/>
</dbReference>
<dbReference type="HOGENOM" id="CLU_467337_0_0_1"/>
<keyword evidence="7" id="KW-0812">Transmembrane</keyword>
<name>B7FZ37_PHATC</name>
<evidence type="ECO:0000313" key="9">
    <source>
        <dbReference type="EMBL" id="EEC48275.1"/>
    </source>
</evidence>
<dbReference type="PRINTS" id="PR00792">
    <property type="entry name" value="PEPSIN"/>
</dbReference>
<accession>B7FZ37</accession>
<dbReference type="PaxDb" id="2850-Phatr45904"/>
<evidence type="ECO:0000256" key="3">
    <source>
        <dbReference type="ARBA" id="ARBA00022750"/>
    </source>
</evidence>
<evidence type="ECO:0000256" key="7">
    <source>
        <dbReference type="SAM" id="Phobius"/>
    </source>
</evidence>
<dbReference type="InterPro" id="IPR001461">
    <property type="entry name" value="Aspartic_peptidase_A1"/>
</dbReference>
<keyword evidence="7" id="KW-1133">Transmembrane helix</keyword>
<dbReference type="KEGG" id="pti:PHATRDRAFT_45904"/>
<evidence type="ECO:0000259" key="8">
    <source>
        <dbReference type="PROSITE" id="PS51767"/>
    </source>
</evidence>
<feature type="domain" description="Peptidase A1" evidence="8">
    <location>
        <begin position="84"/>
        <end position="448"/>
    </location>
</feature>
<sequence>MSKAEDSTHRVFLQRQNSLQEVAMGQLEHHRRRRARWLTDHRSVRRTGSLRDSFQWRRSQENSSSVPKGAVSELGLSNCHLVLWTGDVQIGTPGQTFSVVFDTGSSDIWVPSLKCDDFCSEYEGWRKYDETASETFAVALKDTDDNMFFSQYADGESVAGEHAKDIFRIGTSLEIPDQIFAQISRFENYKSCAGEEGLFGLGFSEISSHNFPTAISNLKGILKNPVFSLYLDSSEDDYPVESLIDELDALKGGDPQPVKHALSANSQIIFGAVDHQHYEGCLHWHELGQFHDNEGDIFKGYWDIKLDHVRVQGVDLPSSEIAIVDSGSTFLVGPSDAVSAIAITNEMDCFDLSNPDEPEFVDCDSPEGFDAAAADCALPMYDLEFTVDGVTHRLTKEDLLVVVETTLGPICILRVMSDLQLRGWILGDIFFNRYYAAFDFEMNRVGFAPRVQNALGQPCEADWPLDIHNKGQGLPTLNPATVLSETLAPALAPSMLPLQNQPSPEAFVSSESTTVSPTAKATSSISSAWSSNGPLAIGLGCIGATLVLALLVIVRRRRRSHGRFEGLADHDLDLQHETELPPIM</sequence>
<evidence type="ECO:0000256" key="1">
    <source>
        <dbReference type="ARBA" id="ARBA00007447"/>
    </source>
</evidence>
<comment type="similarity">
    <text evidence="1 6">Belongs to the peptidase A1 family.</text>
</comment>
<keyword evidence="2 6" id="KW-0645">Protease</keyword>
<keyword evidence="7" id="KW-0472">Membrane</keyword>
<dbReference type="PROSITE" id="PS51767">
    <property type="entry name" value="PEPTIDASE_A1"/>
    <property type="match status" value="1"/>
</dbReference>
<dbReference type="InterPro" id="IPR033121">
    <property type="entry name" value="PEPTIDASE_A1"/>
</dbReference>
<organism evidence="9 10">
    <name type="scientific">Phaeodactylum tricornutum (strain CCAP 1055/1)</name>
    <dbReference type="NCBI Taxonomy" id="556484"/>
    <lineage>
        <taxon>Eukaryota</taxon>
        <taxon>Sar</taxon>
        <taxon>Stramenopiles</taxon>
        <taxon>Ochrophyta</taxon>
        <taxon>Bacillariophyta</taxon>
        <taxon>Bacillariophyceae</taxon>
        <taxon>Bacillariophycidae</taxon>
        <taxon>Naviculales</taxon>
        <taxon>Phaeodactylaceae</taxon>
        <taxon>Phaeodactylum</taxon>
    </lineage>
</organism>
<dbReference type="RefSeq" id="XP_002180084.1">
    <property type="nucleotide sequence ID" value="XM_002180048.1"/>
</dbReference>
<protein>
    <recommendedName>
        <fullName evidence="8">Peptidase A1 domain-containing protein</fullName>
    </recommendedName>
</protein>
<evidence type="ECO:0000256" key="2">
    <source>
        <dbReference type="ARBA" id="ARBA00022670"/>
    </source>
</evidence>
<dbReference type="EMBL" id="CM000611">
    <property type="protein sequence ID" value="EEC48275.1"/>
    <property type="molecule type" value="Genomic_DNA"/>
</dbReference>
<dbReference type="OrthoDB" id="45789at2759"/>
<keyword evidence="5" id="KW-1015">Disulfide bond</keyword>
<keyword evidence="6" id="KW-0378">Hydrolase</keyword>
<proteinExistence type="inferred from homology"/>
<dbReference type="PANTHER" id="PTHR47966">
    <property type="entry name" value="BETA-SITE APP-CLEAVING ENZYME, ISOFORM A-RELATED"/>
    <property type="match status" value="1"/>
</dbReference>
<feature type="disulfide bond" evidence="5">
    <location>
        <begin position="363"/>
        <end position="411"/>
    </location>
</feature>
<feature type="active site" evidence="4">
    <location>
        <position position="325"/>
    </location>
</feature>
<gene>
    <name evidence="9" type="ORF">PHATRDRAFT_45904</name>
</gene>
<dbReference type="CDD" id="cd05471">
    <property type="entry name" value="pepsin_like"/>
    <property type="match status" value="1"/>
</dbReference>
<dbReference type="GeneID" id="7201126"/>
<evidence type="ECO:0000256" key="4">
    <source>
        <dbReference type="PIRSR" id="PIRSR601461-1"/>
    </source>
</evidence>
<dbReference type="PANTHER" id="PTHR47966:SF51">
    <property type="entry name" value="BETA-SITE APP-CLEAVING ENZYME, ISOFORM A-RELATED"/>
    <property type="match status" value="1"/>
</dbReference>
<dbReference type="InterPro" id="IPR021109">
    <property type="entry name" value="Peptidase_aspartic_dom_sf"/>
</dbReference>
<keyword evidence="3 6" id="KW-0064">Aspartyl protease</keyword>
<dbReference type="InterPro" id="IPR034164">
    <property type="entry name" value="Pepsin-like_dom"/>
</dbReference>
<feature type="transmembrane region" description="Helical" evidence="7">
    <location>
        <begin position="535"/>
        <end position="554"/>
    </location>
</feature>
<feature type="active site" evidence="4">
    <location>
        <position position="102"/>
    </location>
</feature>
<dbReference type="eggNOG" id="KOG1339">
    <property type="taxonomic scope" value="Eukaryota"/>
</dbReference>
<dbReference type="InterPro" id="IPR001969">
    <property type="entry name" value="Aspartic_peptidase_AS"/>
</dbReference>
<reference evidence="10" key="2">
    <citation type="submission" date="2008-08" db="EMBL/GenBank/DDBJ databases">
        <authorList>
            <consortium name="Diatom Consortium"/>
            <person name="Grigoriev I."/>
            <person name="Grimwood J."/>
            <person name="Kuo A."/>
            <person name="Otillar R.P."/>
            <person name="Salamov A."/>
            <person name="Detter J.C."/>
            <person name="Lindquist E."/>
            <person name="Shapiro H."/>
            <person name="Lucas S."/>
            <person name="Glavina del Rio T."/>
            <person name="Pitluck S."/>
            <person name="Rokhsar D."/>
            <person name="Bowler C."/>
        </authorList>
    </citation>
    <scope>GENOME REANNOTATION</scope>
    <source>
        <strain evidence="10">CCAP 1055/1</strain>
    </source>
</reference>
<reference evidence="9 10" key="1">
    <citation type="journal article" date="2008" name="Nature">
        <title>The Phaeodactylum genome reveals the evolutionary history of diatom genomes.</title>
        <authorList>
            <person name="Bowler C."/>
            <person name="Allen A.E."/>
            <person name="Badger J.H."/>
            <person name="Grimwood J."/>
            <person name="Jabbari K."/>
            <person name="Kuo A."/>
            <person name="Maheswari U."/>
            <person name="Martens C."/>
            <person name="Maumus F."/>
            <person name="Otillar R.P."/>
            <person name="Rayko E."/>
            <person name="Salamov A."/>
            <person name="Vandepoele K."/>
            <person name="Beszteri B."/>
            <person name="Gruber A."/>
            <person name="Heijde M."/>
            <person name="Katinka M."/>
            <person name="Mock T."/>
            <person name="Valentin K."/>
            <person name="Verret F."/>
            <person name="Berges J.A."/>
            <person name="Brownlee C."/>
            <person name="Cadoret J.P."/>
            <person name="Chiovitti A."/>
            <person name="Choi C.J."/>
            <person name="Coesel S."/>
            <person name="De Martino A."/>
            <person name="Detter J.C."/>
            <person name="Durkin C."/>
            <person name="Falciatore A."/>
            <person name="Fournet J."/>
            <person name="Haruta M."/>
            <person name="Huysman M.J."/>
            <person name="Jenkins B.D."/>
            <person name="Jiroutova K."/>
            <person name="Jorgensen R.E."/>
            <person name="Joubert Y."/>
            <person name="Kaplan A."/>
            <person name="Kroger N."/>
            <person name="Kroth P.G."/>
            <person name="La Roche J."/>
            <person name="Lindquist E."/>
            <person name="Lommer M."/>
            <person name="Martin-Jezequel V."/>
            <person name="Lopez P.J."/>
            <person name="Lucas S."/>
            <person name="Mangogna M."/>
            <person name="McGinnis K."/>
            <person name="Medlin L.K."/>
            <person name="Montsant A."/>
            <person name="Oudot-Le Secq M.P."/>
            <person name="Napoli C."/>
            <person name="Obornik M."/>
            <person name="Parker M.S."/>
            <person name="Petit J.L."/>
            <person name="Porcel B.M."/>
            <person name="Poulsen N."/>
            <person name="Robison M."/>
            <person name="Rychlewski L."/>
            <person name="Rynearson T.A."/>
            <person name="Schmutz J."/>
            <person name="Shapiro H."/>
            <person name="Siaut M."/>
            <person name="Stanley M."/>
            <person name="Sussman M.R."/>
            <person name="Taylor A.R."/>
            <person name="Vardi A."/>
            <person name="von Dassow P."/>
            <person name="Vyverman W."/>
            <person name="Willis A."/>
            <person name="Wyrwicz L.S."/>
            <person name="Rokhsar D.S."/>
            <person name="Weissenbach J."/>
            <person name="Armbrust E.V."/>
            <person name="Green B.R."/>
            <person name="Van de Peer Y."/>
            <person name="Grigoriev I.V."/>
        </authorList>
    </citation>
    <scope>NUCLEOTIDE SEQUENCE [LARGE SCALE GENOMIC DNA]</scope>
    <source>
        <strain evidence="9 10">CCAP 1055/1</strain>
    </source>
</reference>
<evidence type="ECO:0000313" key="10">
    <source>
        <dbReference type="Proteomes" id="UP000000759"/>
    </source>
</evidence>